<protein>
    <submittedName>
        <fullName evidence="6">Uncharacterized protein</fullName>
    </submittedName>
</protein>
<dbReference type="Gene3D" id="1.25.10.10">
    <property type="entry name" value="Leucine-rich Repeat Variant"/>
    <property type="match status" value="2"/>
</dbReference>
<dbReference type="GO" id="GO:0006417">
    <property type="term" value="P:regulation of translation"/>
    <property type="evidence" value="ECO:0007669"/>
    <property type="project" value="UniProtKB-KW"/>
</dbReference>
<dbReference type="GO" id="GO:0005730">
    <property type="term" value="C:nucleolus"/>
    <property type="evidence" value="ECO:0007669"/>
    <property type="project" value="TreeGrafter"/>
</dbReference>
<dbReference type="GO" id="GO:0000472">
    <property type="term" value="P:endonucleolytic cleavage to generate mature 5'-end of SSU-rRNA from (SSU-rRNA, 5.8S rRNA, LSU-rRNA)"/>
    <property type="evidence" value="ECO:0007669"/>
    <property type="project" value="TreeGrafter"/>
</dbReference>
<dbReference type="GO" id="GO:0000480">
    <property type="term" value="P:endonucleolytic cleavage in 5'-ETS of tricistronic rRNA transcript (SSU-rRNA, 5.8S rRNA, LSU-rRNA)"/>
    <property type="evidence" value="ECO:0007669"/>
    <property type="project" value="TreeGrafter"/>
</dbReference>
<comment type="caution">
    <text evidence="6">The sequence shown here is derived from an EMBL/GenBank/DDBJ whole genome shotgun (WGS) entry which is preliminary data.</text>
</comment>
<dbReference type="GO" id="GO:0000056">
    <property type="term" value="P:ribosomal small subunit export from nucleus"/>
    <property type="evidence" value="ECO:0007669"/>
    <property type="project" value="TreeGrafter"/>
</dbReference>
<keyword evidence="3" id="KW-0694">RNA-binding</keyword>
<dbReference type="GO" id="GO:0000447">
    <property type="term" value="P:endonucleolytic cleavage in ITS1 to separate SSU-rRNA from 5.8S rRNA and LSU-rRNA from tricistronic rRNA transcript (SSU-rRNA, 5.8S rRNA, LSU-rRNA)"/>
    <property type="evidence" value="ECO:0007669"/>
    <property type="project" value="TreeGrafter"/>
</dbReference>
<dbReference type="SUPFAM" id="SSF48371">
    <property type="entry name" value="ARM repeat"/>
    <property type="match status" value="2"/>
</dbReference>
<keyword evidence="1" id="KW-0677">Repeat</keyword>
<dbReference type="PANTHER" id="PTHR13102">
    <property type="entry name" value="NUCLEOLAR PROTEIN 9"/>
    <property type="match status" value="1"/>
</dbReference>
<feature type="region of interest" description="Disordered" evidence="5">
    <location>
        <begin position="719"/>
        <end position="739"/>
    </location>
</feature>
<feature type="repeat" description="Pumilio" evidence="4">
    <location>
        <begin position="357"/>
        <end position="394"/>
    </location>
</feature>
<feature type="repeat" description="Pumilio" evidence="4">
    <location>
        <begin position="540"/>
        <end position="575"/>
    </location>
</feature>
<dbReference type="GO" id="GO:0003723">
    <property type="term" value="F:RNA binding"/>
    <property type="evidence" value="ECO:0007669"/>
    <property type="project" value="UniProtKB-KW"/>
</dbReference>
<dbReference type="SMART" id="SM00025">
    <property type="entry name" value="Pumilio"/>
    <property type="match status" value="6"/>
</dbReference>
<dbReference type="PANTHER" id="PTHR13102:SF0">
    <property type="entry name" value="NUCLEOLAR PROTEIN 9"/>
    <property type="match status" value="1"/>
</dbReference>
<proteinExistence type="predicted"/>
<dbReference type="Pfam" id="PF22493">
    <property type="entry name" value="PUF_NOP9"/>
    <property type="match status" value="1"/>
</dbReference>
<reference evidence="6 7" key="1">
    <citation type="submission" date="2021-09" db="EMBL/GenBank/DDBJ databases">
        <title>Genomic insights and catalytic innovation underlie evolution of tropane alkaloids biosynthesis.</title>
        <authorList>
            <person name="Wang Y.-J."/>
            <person name="Tian T."/>
            <person name="Huang J.-P."/>
            <person name="Huang S.-X."/>
        </authorList>
    </citation>
    <scope>NUCLEOTIDE SEQUENCE [LARGE SCALE GENOMIC DNA]</scope>
    <source>
        <strain evidence="6">KIB-2018</strain>
        <tissue evidence="6">Leaf</tissue>
    </source>
</reference>
<dbReference type="EMBL" id="JAIWQS010000001">
    <property type="protein sequence ID" value="KAJ8774247.1"/>
    <property type="molecule type" value="Genomic_DNA"/>
</dbReference>
<dbReference type="GO" id="GO:0030688">
    <property type="term" value="C:preribosome, small subunit precursor"/>
    <property type="evidence" value="ECO:0007669"/>
    <property type="project" value="TreeGrafter"/>
</dbReference>
<feature type="repeat" description="Pumilio" evidence="4">
    <location>
        <begin position="502"/>
        <end position="539"/>
    </location>
</feature>
<gene>
    <name evidence="6" type="ORF">K2173_009678</name>
</gene>
<sequence>MAEEDRLYKQGKKKKGMDRKAKGECLGFDKNKKVSGLATDADVRPKTSFKHRYASESQPIIVRKQVDPDTAKYFSEIWNLFESKEVDLDERAVICGNALEEARGKEFELATDYILSHTLQALLEGCDVDHLCGFLRGCGKVFPLIAMDRSGSHVAETALKSLVIHLEDNEAYSVIEDTLSMICKVVVVNPVDIMCNRYGSHVLRSLLCLLGGLPLDSPEFHGRKPSSILAERLNLGASRLAGNDSRHLHREFPTLLKFVVSEMLKCTKNDVKILQLDQYSSLVLQTALKLLAKHDQELFHVIPNILGLQNVNVLEGNFIETGVNAIVELMKETAFSHLMEVILDVTPDSLYDEMLGKVFRNSLFELSSHHCGNFVVQALVSRARDPDQMDLIWEELGSRFSDLLEMGRSGVIASLFAASQRLHTHEQKCCEALTAAIRLPNEGPGCIIPRILFLDSYFACDDKANWNLPRDAKIHVMGSLILQAIFRFQSEFVQPYITSLTSMEVEHVIEVAKDGGGARVIEAFLDSNTSAKLKRRLIMKLRGHFGELAMHSSGSFTVEKCFAASNASLREDIASDLLAVKLELSKTKQGPYLLRRLDIDGYANRPDQWRSKQVSKESAYNEFCDTFGSSEPKSSRKESFLAYSSKNTSHPKEVNKIREEIDYHLASQKYGKHGMLDKVATTKNKKMKNKKSHAGYDINGASKKVPCVSRRPFLSVDLKGMKRGRDDRSSKASAKKLKL</sequence>
<evidence type="ECO:0000256" key="1">
    <source>
        <dbReference type="ARBA" id="ARBA00022737"/>
    </source>
</evidence>
<dbReference type="Proteomes" id="UP001159364">
    <property type="component" value="Linkage Group LG01"/>
</dbReference>
<organism evidence="6 7">
    <name type="scientific">Erythroxylum novogranatense</name>
    <dbReference type="NCBI Taxonomy" id="1862640"/>
    <lineage>
        <taxon>Eukaryota</taxon>
        <taxon>Viridiplantae</taxon>
        <taxon>Streptophyta</taxon>
        <taxon>Embryophyta</taxon>
        <taxon>Tracheophyta</taxon>
        <taxon>Spermatophyta</taxon>
        <taxon>Magnoliopsida</taxon>
        <taxon>eudicotyledons</taxon>
        <taxon>Gunneridae</taxon>
        <taxon>Pentapetalae</taxon>
        <taxon>rosids</taxon>
        <taxon>fabids</taxon>
        <taxon>Malpighiales</taxon>
        <taxon>Erythroxylaceae</taxon>
        <taxon>Erythroxylum</taxon>
    </lineage>
</organism>
<feature type="region of interest" description="Disordered" evidence="5">
    <location>
        <begin position="1"/>
        <end position="20"/>
    </location>
</feature>
<keyword evidence="2" id="KW-0810">Translation regulation</keyword>
<evidence type="ECO:0000256" key="5">
    <source>
        <dbReference type="SAM" id="MobiDB-lite"/>
    </source>
</evidence>
<evidence type="ECO:0000256" key="3">
    <source>
        <dbReference type="ARBA" id="ARBA00022884"/>
    </source>
</evidence>
<dbReference type="AlphaFoldDB" id="A0AAV8U4K2"/>
<evidence type="ECO:0000256" key="4">
    <source>
        <dbReference type="PROSITE-ProRule" id="PRU00317"/>
    </source>
</evidence>
<evidence type="ECO:0000256" key="2">
    <source>
        <dbReference type="ARBA" id="ARBA00022845"/>
    </source>
</evidence>
<dbReference type="InterPro" id="IPR040000">
    <property type="entry name" value="NOP9"/>
</dbReference>
<dbReference type="InterPro" id="IPR001313">
    <property type="entry name" value="Pumilio_RNA-bd_rpt"/>
</dbReference>
<dbReference type="InterPro" id="IPR016024">
    <property type="entry name" value="ARM-type_fold"/>
</dbReference>
<evidence type="ECO:0000313" key="6">
    <source>
        <dbReference type="EMBL" id="KAJ8774247.1"/>
    </source>
</evidence>
<evidence type="ECO:0000313" key="7">
    <source>
        <dbReference type="Proteomes" id="UP001159364"/>
    </source>
</evidence>
<keyword evidence="7" id="KW-1185">Reference proteome</keyword>
<dbReference type="PROSITE" id="PS50302">
    <property type="entry name" value="PUM"/>
    <property type="match status" value="3"/>
</dbReference>
<name>A0AAV8U4K2_9ROSI</name>
<dbReference type="InterPro" id="IPR011989">
    <property type="entry name" value="ARM-like"/>
</dbReference>
<feature type="compositionally biased region" description="Basic and acidic residues" evidence="5">
    <location>
        <begin position="719"/>
        <end position="730"/>
    </location>
</feature>
<accession>A0AAV8U4K2</accession>
<dbReference type="GO" id="GO:0030686">
    <property type="term" value="C:90S preribosome"/>
    <property type="evidence" value="ECO:0007669"/>
    <property type="project" value="TreeGrafter"/>
</dbReference>